<gene>
    <name evidence="1" type="ORF">PSTG_11711</name>
</gene>
<organism evidence="1 2">
    <name type="scientific">Puccinia striiformis f. sp. tritici PST-78</name>
    <dbReference type="NCBI Taxonomy" id="1165861"/>
    <lineage>
        <taxon>Eukaryota</taxon>
        <taxon>Fungi</taxon>
        <taxon>Dikarya</taxon>
        <taxon>Basidiomycota</taxon>
        <taxon>Pucciniomycotina</taxon>
        <taxon>Pucciniomycetes</taxon>
        <taxon>Pucciniales</taxon>
        <taxon>Pucciniaceae</taxon>
        <taxon>Puccinia</taxon>
    </lineage>
</organism>
<dbReference type="STRING" id="1165861.A0A0L0V6I2"/>
<proteinExistence type="predicted"/>
<dbReference type="AlphaFoldDB" id="A0A0L0V6I2"/>
<dbReference type="Proteomes" id="UP000054564">
    <property type="component" value="Unassembled WGS sequence"/>
</dbReference>
<keyword evidence="2" id="KW-1185">Reference proteome</keyword>
<protein>
    <submittedName>
        <fullName evidence="1">Uncharacterized protein</fullName>
    </submittedName>
</protein>
<accession>A0A0L0V6I2</accession>
<name>A0A0L0V6I2_9BASI</name>
<dbReference type="EMBL" id="AJIL01000106">
    <property type="protein sequence ID" value="KNE94920.1"/>
    <property type="molecule type" value="Genomic_DNA"/>
</dbReference>
<evidence type="ECO:0000313" key="1">
    <source>
        <dbReference type="EMBL" id="KNE94920.1"/>
    </source>
</evidence>
<reference evidence="2" key="1">
    <citation type="submission" date="2014-03" db="EMBL/GenBank/DDBJ databases">
        <title>The Genome Sequence of Puccinia striiformis f. sp. tritici PST-78.</title>
        <authorList>
            <consortium name="The Broad Institute Genome Sequencing Platform"/>
            <person name="Cuomo C."/>
            <person name="Hulbert S."/>
            <person name="Chen X."/>
            <person name="Walker B."/>
            <person name="Young S.K."/>
            <person name="Zeng Q."/>
            <person name="Gargeya S."/>
            <person name="Fitzgerald M."/>
            <person name="Haas B."/>
            <person name="Abouelleil A."/>
            <person name="Alvarado L."/>
            <person name="Arachchi H.M."/>
            <person name="Berlin A.M."/>
            <person name="Chapman S.B."/>
            <person name="Goldberg J."/>
            <person name="Griggs A."/>
            <person name="Gujja S."/>
            <person name="Hansen M."/>
            <person name="Howarth C."/>
            <person name="Imamovic A."/>
            <person name="Larimer J."/>
            <person name="McCowan C."/>
            <person name="Montmayeur A."/>
            <person name="Murphy C."/>
            <person name="Neiman D."/>
            <person name="Pearson M."/>
            <person name="Priest M."/>
            <person name="Roberts A."/>
            <person name="Saif S."/>
            <person name="Shea T."/>
            <person name="Sisk P."/>
            <person name="Sykes S."/>
            <person name="Wortman J."/>
            <person name="Nusbaum C."/>
            <person name="Birren B."/>
        </authorList>
    </citation>
    <scope>NUCLEOTIDE SEQUENCE [LARGE SCALE GENOMIC DNA]</scope>
    <source>
        <strain evidence="2">race PST-78</strain>
    </source>
</reference>
<sequence length="228" mass="26125">MSIVDLFDFERQSSLKWVTPTHELHQDNLIRHRHDHNSEIQLHHGNERKRCKNIVQTNSNESIDKLNAKSCSKIVAFCLRDADAKHNTLARMHRWNIPTQLDLKRLATNSSVILDFTVHNFLTTGEVNKENPLEPGKFAVVIKKGATLSPAALGYHHSAPDRLLFAHINTHDVHFLFRRTTGMNITQPDMNEACVWVPSVWRPMLPAMGDPVYLKKVENDIKAFQKAL</sequence>
<evidence type="ECO:0000313" key="2">
    <source>
        <dbReference type="Proteomes" id="UP000054564"/>
    </source>
</evidence>
<comment type="caution">
    <text evidence="1">The sequence shown here is derived from an EMBL/GenBank/DDBJ whole genome shotgun (WGS) entry which is preliminary data.</text>
</comment>